<dbReference type="GO" id="GO:0005829">
    <property type="term" value="C:cytosol"/>
    <property type="evidence" value="ECO:0007669"/>
    <property type="project" value="TreeGrafter"/>
</dbReference>
<dbReference type="InterPro" id="IPR029058">
    <property type="entry name" value="AB_hydrolase_fold"/>
</dbReference>
<evidence type="ECO:0000259" key="1">
    <source>
        <dbReference type="Pfam" id="PF07859"/>
    </source>
</evidence>
<accession>A0AA43QXU7</accession>
<dbReference type="GO" id="GO:0004806">
    <property type="term" value="F:triacylglycerol lipase activity"/>
    <property type="evidence" value="ECO:0007669"/>
    <property type="project" value="TreeGrafter"/>
</dbReference>
<dbReference type="Gene3D" id="3.40.50.1820">
    <property type="entry name" value="alpha/beta hydrolase"/>
    <property type="match status" value="1"/>
</dbReference>
<name>A0AA43QXU7_9LECA</name>
<dbReference type="PANTHER" id="PTHR23025">
    <property type="entry name" value="TRIACYLGLYCEROL LIPASE"/>
    <property type="match status" value="1"/>
</dbReference>
<dbReference type="Pfam" id="PF07859">
    <property type="entry name" value="Abhydrolase_3"/>
    <property type="match status" value="1"/>
</dbReference>
<gene>
    <name evidence="2" type="ORF">OHK93_004691</name>
</gene>
<dbReference type="EMBL" id="JAPUFD010000022">
    <property type="protein sequence ID" value="MDI1492908.1"/>
    <property type="molecule type" value="Genomic_DNA"/>
</dbReference>
<protein>
    <recommendedName>
        <fullName evidence="1">Alpha/beta hydrolase fold-3 domain-containing protein</fullName>
    </recommendedName>
</protein>
<feature type="domain" description="Alpha/beta hydrolase fold-3" evidence="1">
    <location>
        <begin position="100"/>
        <end position="314"/>
    </location>
</feature>
<dbReference type="SUPFAM" id="SSF53474">
    <property type="entry name" value="alpha/beta-Hydrolases"/>
    <property type="match status" value="1"/>
</dbReference>
<sequence length="339" mass="37669">MPIASDLNINATRFQPENVTEETTKTNQRLEMATRKGPQWYEVGAARYRQMHEKGETPYPAPVYLSGARDSSIPSREAGREIPLRIYAPDNGLPSQGVFLHAHAGGFVLASQKHYDQRLRSYANAGQLTVASIGYRLAPEDPYPAAPQDCFDVAEYFVDNAERDYGAKLVFMGGESAGATLIALTTFHLMRTRPSHHLKGLILPSGFYDLTLNLTHLSSVTRPLVLSPEIMKQHVDAYLPNMSFEDKRNPSVSPLYEDMQASVAPEARTKLPPALFLCGTLDPLLQDTLMMSTRWLMAGGESVVKIWPGEAHMFSLLPTRSGNEALATMQQFLQEKMKP</sequence>
<reference evidence="2" key="1">
    <citation type="journal article" date="2023" name="Genome Biol. Evol.">
        <title>First Whole Genome Sequence and Flow Cytometry Genome Size Data for the Lichen-Forming Fungus Ramalina farinacea (Ascomycota).</title>
        <authorList>
            <person name="Llewellyn T."/>
            <person name="Mian S."/>
            <person name="Hill R."/>
            <person name="Leitch I.J."/>
            <person name="Gaya E."/>
        </authorList>
    </citation>
    <scope>NUCLEOTIDE SEQUENCE</scope>
    <source>
        <strain evidence="2">LIQ254RAFAR</strain>
    </source>
</reference>
<dbReference type="InterPro" id="IPR013094">
    <property type="entry name" value="AB_hydrolase_3"/>
</dbReference>
<organism evidence="2 3">
    <name type="scientific">Ramalina farinacea</name>
    <dbReference type="NCBI Taxonomy" id="258253"/>
    <lineage>
        <taxon>Eukaryota</taxon>
        <taxon>Fungi</taxon>
        <taxon>Dikarya</taxon>
        <taxon>Ascomycota</taxon>
        <taxon>Pezizomycotina</taxon>
        <taxon>Lecanoromycetes</taxon>
        <taxon>OSLEUM clade</taxon>
        <taxon>Lecanoromycetidae</taxon>
        <taxon>Lecanorales</taxon>
        <taxon>Lecanorineae</taxon>
        <taxon>Ramalinaceae</taxon>
        <taxon>Ramalina</taxon>
    </lineage>
</organism>
<keyword evidence="3" id="KW-1185">Reference proteome</keyword>
<evidence type="ECO:0000313" key="3">
    <source>
        <dbReference type="Proteomes" id="UP001161017"/>
    </source>
</evidence>
<dbReference type="GO" id="GO:0019433">
    <property type="term" value="P:triglyceride catabolic process"/>
    <property type="evidence" value="ECO:0007669"/>
    <property type="project" value="TreeGrafter"/>
</dbReference>
<dbReference type="GO" id="GO:0004771">
    <property type="term" value="F:sterol ester esterase activity"/>
    <property type="evidence" value="ECO:0007669"/>
    <property type="project" value="TreeGrafter"/>
</dbReference>
<proteinExistence type="predicted"/>
<evidence type="ECO:0000313" key="2">
    <source>
        <dbReference type="EMBL" id="MDI1492908.1"/>
    </source>
</evidence>
<dbReference type="Proteomes" id="UP001161017">
    <property type="component" value="Unassembled WGS sequence"/>
</dbReference>
<dbReference type="AlphaFoldDB" id="A0AA43QXU7"/>
<comment type="caution">
    <text evidence="2">The sequence shown here is derived from an EMBL/GenBank/DDBJ whole genome shotgun (WGS) entry which is preliminary data.</text>
</comment>
<dbReference type="PANTHER" id="PTHR23025:SF3">
    <property type="entry name" value="HORMONE-SENSITIVE LIPASE"/>
    <property type="match status" value="1"/>
</dbReference>